<evidence type="ECO:0000313" key="1">
    <source>
        <dbReference type="EMBL" id="ABM30098.1"/>
    </source>
</evidence>
<dbReference type="EMBL" id="CP000528">
    <property type="protein sequence ID" value="ABM30098.1"/>
    <property type="molecule type" value="Genomic_DNA"/>
</dbReference>
<dbReference type="RefSeq" id="WP_011787312.1">
    <property type="nucleotide sequence ID" value="NC_008741.1"/>
</dbReference>
<protein>
    <submittedName>
        <fullName evidence="1">Uncharacterized protein</fullName>
    </submittedName>
</protein>
<name>A0A0H3ACF9_NITV4</name>
<geneLocation type="plasmid" evidence="1 2">
    <name>pDVUL01</name>
</geneLocation>
<gene>
    <name evidence="1" type="ordered locus">Dvul_3087</name>
</gene>
<dbReference type="HOGENOM" id="CLU_106322_1_0_7"/>
<proteinExistence type="predicted"/>
<keyword evidence="1" id="KW-0614">Plasmid</keyword>
<organism evidence="1 2">
    <name type="scientific">Nitratidesulfovibrio vulgaris (strain DP4)</name>
    <name type="common">Desulfovibrio vulgaris</name>
    <dbReference type="NCBI Taxonomy" id="391774"/>
    <lineage>
        <taxon>Bacteria</taxon>
        <taxon>Pseudomonadati</taxon>
        <taxon>Thermodesulfobacteriota</taxon>
        <taxon>Desulfovibrionia</taxon>
        <taxon>Desulfovibrionales</taxon>
        <taxon>Desulfovibrionaceae</taxon>
        <taxon>Nitratidesulfovibrio</taxon>
    </lineage>
</organism>
<reference evidence="2" key="1">
    <citation type="journal article" date="2009" name="Environ. Microbiol.">
        <title>Contribution of mobile genetic elements to Desulfovibrio vulgaris genome plasticity.</title>
        <authorList>
            <person name="Walker C.B."/>
            <person name="Stolyar S."/>
            <person name="Chivian D."/>
            <person name="Pinel N."/>
            <person name="Gabster J.A."/>
            <person name="Dehal P.S."/>
            <person name="He Z."/>
            <person name="Yang Z.K."/>
            <person name="Yen H.C."/>
            <person name="Zhou J."/>
            <person name="Wall J.D."/>
            <person name="Hazen T.C."/>
            <person name="Arkin A.P."/>
            <person name="Stahl D.A."/>
        </authorList>
    </citation>
    <scope>NUCLEOTIDE SEQUENCE [LARGE SCALE GENOMIC DNA]</scope>
    <source>
        <strain evidence="2">DP4</strain>
        <plasmid evidence="2">Plasmid pDVUL01</plasmid>
    </source>
</reference>
<sequence length="195" mass="21914">MTHFHEALAQLATERDSVKKRARFVALVTREMMKAGAGEPIIVGGEALEIYTQGSYTSGDIDLKASFLLCKILTNAGFYDRGSGNFYHPGLDIYVDWLGPNFDPGQEEVRERALTIRLGEDEHVRVISIEDLIVDRLNAAKHAQDSDSRMWAETLVDVARKAGIELDEAYLDRIARFEDVQDELALILPHKRDVP</sequence>
<dbReference type="AlphaFoldDB" id="A0A0H3ACF9"/>
<dbReference type="Proteomes" id="UP000009173">
    <property type="component" value="Plasmid pDVUL01"/>
</dbReference>
<evidence type="ECO:0000313" key="2">
    <source>
        <dbReference type="Proteomes" id="UP000009173"/>
    </source>
</evidence>
<dbReference type="KEGG" id="dvl:Dvul_3087"/>
<accession>A0A0H3ACF9</accession>